<dbReference type="InterPro" id="IPR051103">
    <property type="entry name" value="Plant_metabolite_P450s"/>
</dbReference>
<dbReference type="SUPFAM" id="SSF48264">
    <property type="entry name" value="Cytochrome P450"/>
    <property type="match status" value="1"/>
</dbReference>
<evidence type="ECO:0000256" key="6">
    <source>
        <dbReference type="ARBA" id="ARBA00023136"/>
    </source>
</evidence>
<keyword evidence="6" id="KW-0472">Membrane</keyword>
<sequence>MEEHQNGMMNGGGREERDLMDILLEIHEDAYVKFKLIKTDIKSFFLDILLAGIDTQSPATQWAMAELINCPRVF</sequence>
<dbReference type="EMBL" id="QGNW01001303">
    <property type="protein sequence ID" value="RVW46383.1"/>
    <property type="molecule type" value="Genomic_DNA"/>
</dbReference>
<protein>
    <submittedName>
        <fullName evidence="7">Cytochrome P450 93A2</fullName>
    </submittedName>
</protein>
<dbReference type="GO" id="GO:0020037">
    <property type="term" value="F:heme binding"/>
    <property type="evidence" value="ECO:0007669"/>
    <property type="project" value="InterPro"/>
</dbReference>
<dbReference type="PANTHER" id="PTHR24298">
    <property type="entry name" value="FLAVONOID 3'-MONOOXYGENASE-RELATED"/>
    <property type="match status" value="1"/>
</dbReference>
<evidence type="ECO:0000256" key="5">
    <source>
        <dbReference type="ARBA" id="ARBA00022989"/>
    </source>
</evidence>
<dbReference type="Pfam" id="PF00067">
    <property type="entry name" value="p450"/>
    <property type="match status" value="1"/>
</dbReference>
<dbReference type="AlphaFoldDB" id="A0A438EFA8"/>
<reference evidence="7 8" key="1">
    <citation type="journal article" date="2018" name="PLoS Genet.">
        <title>Population sequencing reveals clonal diversity and ancestral inbreeding in the grapevine cultivar Chardonnay.</title>
        <authorList>
            <person name="Roach M.J."/>
            <person name="Johnson D.L."/>
            <person name="Bohlmann J."/>
            <person name="van Vuuren H.J."/>
            <person name="Jones S.J."/>
            <person name="Pretorius I.S."/>
            <person name="Schmidt S.A."/>
            <person name="Borneman A.R."/>
        </authorList>
    </citation>
    <scope>NUCLEOTIDE SEQUENCE [LARGE SCALE GENOMIC DNA]</scope>
    <source>
        <strain evidence="8">cv. Chardonnay</strain>
        <tissue evidence="7">Leaf</tissue>
    </source>
</reference>
<name>A0A438EFA8_VITVI</name>
<keyword evidence="5" id="KW-1133">Transmembrane helix</keyword>
<dbReference type="GO" id="GO:0005506">
    <property type="term" value="F:iron ion binding"/>
    <property type="evidence" value="ECO:0007669"/>
    <property type="project" value="InterPro"/>
</dbReference>
<dbReference type="InterPro" id="IPR001128">
    <property type="entry name" value="Cyt_P450"/>
</dbReference>
<keyword evidence="4" id="KW-0479">Metal-binding</keyword>
<dbReference type="GO" id="GO:0016705">
    <property type="term" value="F:oxidoreductase activity, acting on paired donors, with incorporation or reduction of molecular oxygen"/>
    <property type="evidence" value="ECO:0007669"/>
    <property type="project" value="InterPro"/>
</dbReference>
<dbReference type="Gene3D" id="1.10.630.10">
    <property type="entry name" value="Cytochrome P450"/>
    <property type="match status" value="1"/>
</dbReference>
<evidence type="ECO:0000256" key="4">
    <source>
        <dbReference type="ARBA" id="ARBA00022723"/>
    </source>
</evidence>
<dbReference type="GO" id="GO:0004497">
    <property type="term" value="F:monooxygenase activity"/>
    <property type="evidence" value="ECO:0007669"/>
    <property type="project" value="InterPro"/>
</dbReference>
<comment type="subcellular location">
    <subcellularLocation>
        <location evidence="2">Membrane</location>
        <topology evidence="2">Single-pass membrane protein</topology>
    </subcellularLocation>
</comment>
<organism evidence="7 8">
    <name type="scientific">Vitis vinifera</name>
    <name type="common">Grape</name>
    <dbReference type="NCBI Taxonomy" id="29760"/>
    <lineage>
        <taxon>Eukaryota</taxon>
        <taxon>Viridiplantae</taxon>
        <taxon>Streptophyta</taxon>
        <taxon>Embryophyta</taxon>
        <taxon>Tracheophyta</taxon>
        <taxon>Spermatophyta</taxon>
        <taxon>Magnoliopsida</taxon>
        <taxon>eudicotyledons</taxon>
        <taxon>Gunneridae</taxon>
        <taxon>Pentapetalae</taxon>
        <taxon>rosids</taxon>
        <taxon>Vitales</taxon>
        <taxon>Vitaceae</taxon>
        <taxon>Viteae</taxon>
        <taxon>Vitis</taxon>
    </lineage>
</organism>
<dbReference type="PANTHER" id="PTHR24298:SF204">
    <property type="entry name" value="CYTOCHROME P450, FAMILY 712, SUBFAMILY A, POLYPEPTIDE 1"/>
    <property type="match status" value="1"/>
</dbReference>
<dbReference type="GO" id="GO:0016020">
    <property type="term" value="C:membrane"/>
    <property type="evidence" value="ECO:0007669"/>
    <property type="project" value="UniProtKB-SubCell"/>
</dbReference>
<evidence type="ECO:0000256" key="1">
    <source>
        <dbReference type="ARBA" id="ARBA00001971"/>
    </source>
</evidence>
<evidence type="ECO:0000256" key="2">
    <source>
        <dbReference type="ARBA" id="ARBA00004167"/>
    </source>
</evidence>
<accession>A0A438EFA8</accession>
<dbReference type="InterPro" id="IPR036396">
    <property type="entry name" value="Cyt_P450_sf"/>
</dbReference>
<proteinExistence type="predicted"/>
<dbReference type="Proteomes" id="UP000288805">
    <property type="component" value="Unassembled WGS sequence"/>
</dbReference>
<gene>
    <name evidence="7" type="primary">CYP93A2_0</name>
    <name evidence="7" type="ORF">CK203_081751</name>
</gene>
<comment type="caution">
    <text evidence="7">The sequence shown here is derived from an EMBL/GenBank/DDBJ whole genome shotgun (WGS) entry which is preliminary data.</text>
</comment>
<keyword evidence="3" id="KW-0812">Transmembrane</keyword>
<comment type="cofactor">
    <cofactor evidence="1">
        <name>heme</name>
        <dbReference type="ChEBI" id="CHEBI:30413"/>
    </cofactor>
</comment>
<evidence type="ECO:0000313" key="8">
    <source>
        <dbReference type="Proteomes" id="UP000288805"/>
    </source>
</evidence>
<evidence type="ECO:0000256" key="3">
    <source>
        <dbReference type="ARBA" id="ARBA00022692"/>
    </source>
</evidence>
<evidence type="ECO:0000313" key="7">
    <source>
        <dbReference type="EMBL" id="RVW46383.1"/>
    </source>
</evidence>